<protein>
    <submittedName>
        <fullName evidence="1">Uncharacterized protein</fullName>
    </submittedName>
</protein>
<dbReference type="HOGENOM" id="CLU_1860677_0_0_2"/>
<accession>E0SRP5</accession>
<dbReference type="STRING" id="583356.Igag_1628"/>
<evidence type="ECO:0000313" key="2">
    <source>
        <dbReference type="Proteomes" id="UP000001304"/>
    </source>
</evidence>
<reference evidence="1 2" key="1">
    <citation type="journal article" date="2010" name="Stand. Genomic Sci.">
        <title>Complete genome sequence of Ignisphaera aggregans type strain (AQ1.S1).</title>
        <authorList>
            <person name="Goker M."/>
            <person name="Held B."/>
            <person name="Lapidus A."/>
            <person name="Nolan M."/>
            <person name="Spring S."/>
            <person name="Yasawong M."/>
            <person name="Lucas S."/>
            <person name="Glavina Del Rio T."/>
            <person name="Tice H."/>
            <person name="Cheng J.F."/>
            <person name="Goodwin L."/>
            <person name="Tapia R."/>
            <person name="Pitluck S."/>
            <person name="Liolios K."/>
            <person name="Ivanova N."/>
            <person name="Mavromatis K."/>
            <person name="Mikhailova N."/>
            <person name="Pati A."/>
            <person name="Chen A."/>
            <person name="Palaniappan K."/>
            <person name="Brambilla E."/>
            <person name="Land M."/>
            <person name="Hauser L."/>
            <person name="Chang Y.J."/>
            <person name="Jeffries C.D."/>
            <person name="Brettin T."/>
            <person name="Detter J.C."/>
            <person name="Han C."/>
            <person name="Rohde M."/>
            <person name="Sikorski J."/>
            <person name="Woyke T."/>
            <person name="Bristow J."/>
            <person name="Eisen J.A."/>
            <person name="Markowitz V."/>
            <person name="Hugenholtz P."/>
            <person name="Kyrpides N.C."/>
            <person name="Klenk H.P."/>
        </authorList>
    </citation>
    <scope>NUCLEOTIDE SEQUENCE [LARGE SCALE GENOMIC DNA]</scope>
    <source>
        <strain evidence="2">DSM 17230 / JCM 13409 / AQ1.S1</strain>
    </source>
</reference>
<keyword evidence="2" id="KW-1185">Reference proteome</keyword>
<name>E0SRP5_IGNAA</name>
<organism evidence="1 2">
    <name type="scientific">Ignisphaera aggregans (strain DSM 17230 / JCM 13409 / AQ1.S1)</name>
    <dbReference type="NCBI Taxonomy" id="583356"/>
    <lineage>
        <taxon>Archaea</taxon>
        <taxon>Thermoproteota</taxon>
        <taxon>Thermoprotei</taxon>
        <taxon>Desulfurococcales</taxon>
        <taxon>Desulfurococcaceae</taxon>
        <taxon>Ignisphaera</taxon>
    </lineage>
</organism>
<dbReference type="EMBL" id="CP002098">
    <property type="protein sequence ID" value="ADM28426.1"/>
    <property type="molecule type" value="Genomic_DNA"/>
</dbReference>
<proteinExistence type="predicted"/>
<dbReference type="AlphaFoldDB" id="E0SRP5"/>
<dbReference type="BioCyc" id="IAGG583356:GHAH-1616-MONOMER"/>
<gene>
    <name evidence="1" type="ordered locus">Igag_1628</name>
</gene>
<evidence type="ECO:0000313" key="1">
    <source>
        <dbReference type="EMBL" id="ADM28426.1"/>
    </source>
</evidence>
<dbReference type="KEGG" id="iag:Igag_1628"/>
<sequence>MNIDNINFKPLEKKIFISRDRESLEVGFLESESHGLVHGILLRFDYNGKIDIIGIGRGYASHLNMFQSYGTWHWKTINLDPILTMYSSMELECDDFVYLISKIIRYIDEPIVERFIMRFIEVYPMHGKKLCARIEKI</sequence>
<dbReference type="Proteomes" id="UP000001304">
    <property type="component" value="Chromosome"/>
</dbReference>